<keyword evidence="1" id="KW-0732">Signal</keyword>
<dbReference type="RefSeq" id="WP_184225898.1">
    <property type="nucleotide sequence ID" value="NZ_JACHDE010000002.1"/>
</dbReference>
<comment type="caution">
    <text evidence="2">The sequence shown here is derived from an EMBL/GenBank/DDBJ whole genome shotgun (WGS) entry which is preliminary data.</text>
</comment>
<evidence type="ECO:0000256" key="1">
    <source>
        <dbReference type="SAM" id="SignalP"/>
    </source>
</evidence>
<accession>A0A7W8L3N1</accession>
<dbReference type="AlphaFoldDB" id="A0A7W8L3N1"/>
<protein>
    <recommendedName>
        <fullName evidence="4">Secreted protein</fullName>
    </recommendedName>
</protein>
<dbReference type="Proteomes" id="UP000592820">
    <property type="component" value="Unassembled WGS sequence"/>
</dbReference>
<sequence>MKRIGLLGLLASAAVQAQVTLPLPEAYPTLLGVSCGGVNVTSYVTGFDANGYIRGEVYAWTRCGASGRGGGYHAQTYQSWHTIVWDMRQNYKVLPYDNMVPDPAFTATDAYGNSIRNTCSVTTDGQPACVASAYIYYAPPTMTPISDTVTVSPVCGQ</sequence>
<dbReference type="EMBL" id="JACHDE010000002">
    <property type="protein sequence ID" value="MBB5399845.1"/>
    <property type="molecule type" value="Genomic_DNA"/>
</dbReference>
<gene>
    <name evidence="2" type="ORF">HDG41_001884</name>
</gene>
<reference evidence="2 3" key="1">
    <citation type="submission" date="2020-08" db="EMBL/GenBank/DDBJ databases">
        <title>Genomic Encyclopedia of Type Strains, Phase IV (KMG-V): Genome sequencing to study the core and pangenomes of soil and plant-associated prokaryotes.</title>
        <authorList>
            <person name="Whitman W."/>
        </authorList>
    </citation>
    <scope>NUCLEOTIDE SEQUENCE [LARGE SCALE GENOMIC DNA]</scope>
    <source>
        <strain evidence="2 3">JPY162</strain>
    </source>
</reference>
<feature type="signal peptide" evidence="1">
    <location>
        <begin position="1"/>
        <end position="17"/>
    </location>
</feature>
<evidence type="ECO:0000313" key="3">
    <source>
        <dbReference type="Proteomes" id="UP000592820"/>
    </source>
</evidence>
<proteinExistence type="predicted"/>
<evidence type="ECO:0000313" key="2">
    <source>
        <dbReference type="EMBL" id="MBB5399845.1"/>
    </source>
</evidence>
<organism evidence="2 3">
    <name type="scientific">Paraburkholderia youngii</name>
    <dbReference type="NCBI Taxonomy" id="2782701"/>
    <lineage>
        <taxon>Bacteria</taxon>
        <taxon>Pseudomonadati</taxon>
        <taxon>Pseudomonadota</taxon>
        <taxon>Betaproteobacteria</taxon>
        <taxon>Burkholderiales</taxon>
        <taxon>Burkholderiaceae</taxon>
        <taxon>Paraburkholderia</taxon>
    </lineage>
</organism>
<evidence type="ECO:0008006" key="4">
    <source>
        <dbReference type="Google" id="ProtNLM"/>
    </source>
</evidence>
<name>A0A7W8L3N1_9BURK</name>
<feature type="chain" id="PRO_5030797074" description="Secreted protein" evidence="1">
    <location>
        <begin position="18"/>
        <end position="157"/>
    </location>
</feature>